<organism evidence="7">
    <name type="scientific">candidate division CPR1 bacterium ADurb.Bin160</name>
    <dbReference type="NCBI Taxonomy" id="1852826"/>
    <lineage>
        <taxon>Bacteria</taxon>
        <taxon>candidate division CPR1</taxon>
    </lineage>
</organism>
<dbReference type="SUPFAM" id="SSF53335">
    <property type="entry name" value="S-adenosyl-L-methionine-dependent methyltransferases"/>
    <property type="match status" value="1"/>
</dbReference>
<dbReference type="PANTHER" id="PTHR33841:SF4">
    <property type="entry name" value="RESTRICTION MODIFICATION SYSTEM DNA SPECIFICITY DOMAIN"/>
    <property type="match status" value="1"/>
</dbReference>
<evidence type="ECO:0000256" key="5">
    <source>
        <dbReference type="ARBA" id="ARBA00047942"/>
    </source>
</evidence>
<gene>
    <name evidence="7" type="ORF">BWY04_00861</name>
</gene>
<dbReference type="Proteomes" id="UP000485621">
    <property type="component" value="Unassembled WGS sequence"/>
</dbReference>
<protein>
    <recommendedName>
        <fullName evidence="1">site-specific DNA-methyltransferase (adenine-specific)</fullName>
        <ecNumber evidence="1">2.1.1.72</ecNumber>
    </recommendedName>
</protein>
<accession>A0A1V5ZMB3</accession>
<dbReference type="GO" id="GO:0006304">
    <property type="term" value="P:DNA modification"/>
    <property type="evidence" value="ECO:0007669"/>
    <property type="project" value="InterPro"/>
</dbReference>
<dbReference type="EMBL" id="MWDB01000018">
    <property type="protein sequence ID" value="OQB41357.1"/>
    <property type="molecule type" value="Genomic_DNA"/>
</dbReference>
<evidence type="ECO:0000256" key="1">
    <source>
        <dbReference type="ARBA" id="ARBA00011900"/>
    </source>
</evidence>
<dbReference type="PANTHER" id="PTHR33841">
    <property type="entry name" value="DNA METHYLTRANSFERASE YEEA-RELATED"/>
    <property type="match status" value="1"/>
</dbReference>
<proteinExistence type="predicted"/>
<evidence type="ECO:0000256" key="4">
    <source>
        <dbReference type="ARBA" id="ARBA00022691"/>
    </source>
</evidence>
<dbReference type="InterPro" id="IPR050953">
    <property type="entry name" value="N4_N6_ade-DNA_methylase"/>
</dbReference>
<comment type="catalytic activity">
    <reaction evidence="5">
        <text>a 2'-deoxyadenosine in DNA + S-adenosyl-L-methionine = an N(6)-methyl-2'-deoxyadenosine in DNA + S-adenosyl-L-homocysteine + H(+)</text>
        <dbReference type="Rhea" id="RHEA:15197"/>
        <dbReference type="Rhea" id="RHEA-COMP:12418"/>
        <dbReference type="Rhea" id="RHEA-COMP:12419"/>
        <dbReference type="ChEBI" id="CHEBI:15378"/>
        <dbReference type="ChEBI" id="CHEBI:57856"/>
        <dbReference type="ChEBI" id="CHEBI:59789"/>
        <dbReference type="ChEBI" id="CHEBI:90615"/>
        <dbReference type="ChEBI" id="CHEBI:90616"/>
        <dbReference type="EC" id="2.1.1.72"/>
    </reaction>
</comment>
<evidence type="ECO:0000256" key="2">
    <source>
        <dbReference type="ARBA" id="ARBA00022603"/>
    </source>
</evidence>
<evidence type="ECO:0000256" key="3">
    <source>
        <dbReference type="ARBA" id="ARBA00022679"/>
    </source>
</evidence>
<dbReference type="Pfam" id="PF07669">
    <property type="entry name" value="Eco57I"/>
    <property type="match status" value="1"/>
</dbReference>
<evidence type="ECO:0000313" key="7">
    <source>
        <dbReference type="EMBL" id="OQB41357.1"/>
    </source>
</evidence>
<dbReference type="AlphaFoldDB" id="A0A1V5ZMB3"/>
<dbReference type="InterPro" id="IPR029063">
    <property type="entry name" value="SAM-dependent_MTases_sf"/>
</dbReference>
<feature type="domain" description="Type II methyltransferase M.TaqI-like" evidence="6">
    <location>
        <begin position="432"/>
        <end position="697"/>
    </location>
</feature>
<dbReference type="PROSITE" id="PS00092">
    <property type="entry name" value="N6_MTASE"/>
    <property type="match status" value="1"/>
</dbReference>
<sequence length="1050" mass="121679">MTNSIDIIINKINGQYYNNFIVKREKIFSEEDLRVAFSSLIDLICSDYKITIPEERHEYSVYKGRIDSLYGEVILEYKPPNYLSDSNNSPKNSKAIEQVQRHILGIEKKQKKTINRFLAVVFDGYKIIFVRRRNNLWDIEDPVSVDEKSFKTLLQRLFSIDIQGKALIIDNLVKDFSIISKDVTKDIKTFLINFINSNDKKVNLLYEQWKILFREVCGYDFDTKKIEIQELFDAFDIKDKNVDLSKIIFAIHTYYALFIKLLGAETLTYFRHRDKSFLSNLNNSNLEHNIKSLENGAVFRSEGINNFNEGDFFSWYLLSWNNEIKEISLNLINKLKNYDFSSLNLEPKEAKDLIKNIYHHLLPQKLRHSLGEYYTPDWLAEFLIEKLNVDFSKDNRFLDPTCGSGTFLSIAIDKIKINSSASKKEILNRILNSVVGIDLNPLAVISAKTNYIIALSEYLNEIDQDGIDIPVYLSDSLLAPLEYKTDFKSFYSLPTKVGIFKIPVSLIKNNQLNIFLNLIIECIDIELPLIEFKIKYKSLSLDLSELDNEIVFEFYEMLLNLQKNGLNGIWVKIIKNIFAPSFFENFDYIIGNPPWINWQSLPEEYRNSIKKYWDDYNIFLHKGLKARLGSAHDDISVLLTYVIMDKYLKSDGLLGFVLPQNLLQASGGGDGFRRFKIKDETDVKVLQIDDFSHVQPFSDIGASNKPATIILKKDEKTDYPVKYIKWYKKEKGCIQSDQPLNAILPLLKHEDLLAEPVRDDKINSSWLISSKEKIKKLKNLVGNSNYRARKGVDFSLNGLYWGNIEKTNKQNIVMFENINEGGKKTVKQYKVPIEESLVFPILRGKEVSRWEAKPKSFAIIPYDNTGKCISIEKLKVEFPNTYKYFYKTDDEIFKLLEKRGIYQKHLKNANIPLHGLYNIGGYTFSPYKVVWKALASGMISSVISTIKTEHSPEKLVIPDHNVLMIPFENKEDAHYLCGVLNSKIINDFVTSYISWFYSSHILEHINIPDFDNNNLDHIDIAKLSIQGHKNGKLSKDEQNKLNKLVEKILK</sequence>
<dbReference type="InterPro" id="IPR002052">
    <property type="entry name" value="DNA_methylase_N6_adenine_CS"/>
</dbReference>
<dbReference type="GO" id="GO:0009007">
    <property type="term" value="F:site-specific DNA-methyltransferase (adenine-specific) activity"/>
    <property type="evidence" value="ECO:0007669"/>
    <property type="project" value="UniProtKB-EC"/>
</dbReference>
<comment type="caution">
    <text evidence="7">The sequence shown here is derived from an EMBL/GenBank/DDBJ whole genome shotgun (WGS) entry which is preliminary data.</text>
</comment>
<keyword evidence="3" id="KW-0808">Transferase</keyword>
<evidence type="ECO:0000259" key="6">
    <source>
        <dbReference type="Pfam" id="PF07669"/>
    </source>
</evidence>
<dbReference type="PRINTS" id="PR00507">
    <property type="entry name" value="N12N6MTFRASE"/>
</dbReference>
<keyword evidence="4" id="KW-0949">S-adenosyl-L-methionine</keyword>
<reference evidence="7" key="1">
    <citation type="submission" date="2017-02" db="EMBL/GenBank/DDBJ databases">
        <title>Delving into the versatile metabolic prowess of the omnipresent phylum Bacteroidetes.</title>
        <authorList>
            <person name="Nobu M.K."/>
            <person name="Mei R."/>
            <person name="Narihiro T."/>
            <person name="Kuroda K."/>
            <person name="Liu W.-T."/>
        </authorList>
    </citation>
    <scope>NUCLEOTIDE SEQUENCE</scope>
    <source>
        <strain evidence="7">ADurb.Bin160</strain>
    </source>
</reference>
<dbReference type="GO" id="GO:0032259">
    <property type="term" value="P:methylation"/>
    <property type="evidence" value="ECO:0007669"/>
    <property type="project" value="UniProtKB-KW"/>
</dbReference>
<dbReference type="EC" id="2.1.1.72" evidence="1"/>
<dbReference type="InterPro" id="IPR011639">
    <property type="entry name" value="MethylTrfase_TaqI-like_dom"/>
</dbReference>
<keyword evidence="2 7" id="KW-0489">Methyltransferase</keyword>
<dbReference type="Gene3D" id="3.40.50.150">
    <property type="entry name" value="Vaccinia Virus protein VP39"/>
    <property type="match status" value="1"/>
</dbReference>
<name>A0A1V5ZMB3_9BACT</name>
<dbReference type="GO" id="GO:0003676">
    <property type="term" value="F:nucleic acid binding"/>
    <property type="evidence" value="ECO:0007669"/>
    <property type="project" value="InterPro"/>
</dbReference>